<dbReference type="SUPFAM" id="SSF56935">
    <property type="entry name" value="Porins"/>
    <property type="match status" value="1"/>
</dbReference>
<evidence type="ECO:0000256" key="9">
    <source>
        <dbReference type="ARBA" id="ARBA00023136"/>
    </source>
</evidence>
<keyword evidence="17" id="KW-1185">Reference proteome</keyword>
<keyword evidence="5 11" id="KW-0812">Transmembrane</keyword>
<proteinExistence type="inferred from homology"/>
<organism evidence="16 17">
    <name type="scientific">Asticcacaulis currens</name>
    <dbReference type="NCBI Taxonomy" id="2984210"/>
    <lineage>
        <taxon>Bacteria</taxon>
        <taxon>Pseudomonadati</taxon>
        <taxon>Pseudomonadota</taxon>
        <taxon>Alphaproteobacteria</taxon>
        <taxon>Caulobacterales</taxon>
        <taxon>Caulobacteraceae</taxon>
        <taxon>Asticcacaulis</taxon>
    </lineage>
</organism>
<dbReference type="EMBL" id="JAQQKW010000002">
    <property type="protein sequence ID" value="MDC7693676.1"/>
    <property type="molecule type" value="Genomic_DNA"/>
</dbReference>
<evidence type="ECO:0000256" key="4">
    <source>
        <dbReference type="ARBA" id="ARBA00022496"/>
    </source>
</evidence>
<evidence type="ECO:0000256" key="6">
    <source>
        <dbReference type="ARBA" id="ARBA00023004"/>
    </source>
</evidence>
<evidence type="ECO:0000256" key="2">
    <source>
        <dbReference type="ARBA" id="ARBA00022448"/>
    </source>
</evidence>
<dbReference type="InterPro" id="IPR039426">
    <property type="entry name" value="TonB-dep_rcpt-like"/>
</dbReference>
<dbReference type="Pfam" id="PF07715">
    <property type="entry name" value="Plug"/>
    <property type="match status" value="1"/>
</dbReference>
<keyword evidence="8 12" id="KW-0798">TonB box</keyword>
<sequence>MTVFTFNRVRLAAQTALMGSLALLSLNATASHAEAAASAAEAPADALPEIVVTAQKRETRLQKTPISISVMNKDDFSNRHVQSLADLGDGAIPSLRVAPFFSRSSALTIGMRGVGSMGDANQPSRDQGVGVYVDGVYMGRAQGLGMALLDIERVEVLKGPQGTLFGRNTEGGAISIVTKKPTGVYGMNTTFGLSNFNGYKLESHLNLPEMDNVSVKADLVLSKRDGTVKNPLDGAPDFNAYDKGGVRLEALWRASDSVSVDYAFDTSRDASTPYYVQLLSKGSLPLAPLTPTQPDRAKSALIGVPLQHSVGNTSGHTLVIDWKLSDGLKLKSISSYRKLTQSQFDNGSTALSVFAPNGNFSRYSLANFDQSQYSQEIQLIGDNSQFHYVGGAFFYHESVADDAWAPNTLQWNATGTGYTILPAPVNATPFPDRASTAKTDSAGLFGQLTWTPDAFDGKAHLTIGARYTEDKKQGELLKVNGAIPVVNGVAAIQHLDAKWDRIDPMVTLAYDVTDDINLYAKWSTGYKAGGANSRSLTYRAFGPESVEAREIGLKSEWFDRSLRFNLAAYDSDYKDTQIDFNAVIPGNTRGTLETTNAAGTAKLKGVEADITYRPLRGLILGATYATNSTHLPKAPNPFVTGNPLVAVYPLYAPKNAYSVTVDYSRPVGSALFKAHLDANGASGQNTSSADPTRSDNSLIVNGRLALANIALPGQNTALQLSLWSRNLTNEKHVFMRNFNAALGTYGIYNEPRTYGIEANISF</sequence>
<dbReference type="Proteomes" id="UP001216595">
    <property type="component" value="Unassembled WGS sequence"/>
</dbReference>
<dbReference type="Pfam" id="PF00593">
    <property type="entry name" value="TonB_dep_Rec_b-barrel"/>
    <property type="match status" value="1"/>
</dbReference>
<comment type="subcellular location">
    <subcellularLocation>
        <location evidence="1 11">Cell outer membrane</location>
        <topology evidence="1 11">Multi-pass membrane protein</topology>
    </subcellularLocation>
</comment>
<feature type="domain" description="TonB-dependent receptor plug" evidence="15">
    <location>
        <begin position="61"/>
        <end position="173"/>
    </location>
</feature>
<keyword evidence="10 11" id="KW-0998">Cell outer membrane</keyword>
<name>A0ABT5IBX9_9CAUL</name>
<evidence type="ECO:0000256" key="8">
    <source>
        <dbReference type="ARBA" id="ARBA00023077"/>
    </source>
</evidence>
<keyword evidence="6" id="KW-0408">Iron</keyword>
<feature type="domain" description="TonB-dependent receptor-like beta-barrel" evidence="14">
    <location>
        <begin position="257"/>
        <end position="695"/>
    </location>
</feature>
<keyword evidence="2 11" id="KW-0813">Transport</keyword>
<evidence type="ECO:0000259" key="14">
    <source>
        <dbReference type="Pfam" id="PF00593"/>
    </source>
</evidence>
<dbReference type="PANTHER" id="PTHR32552">
    <property type="entry name" value="FERRICHROME IRON RECEPTOR-RELATED"/>
    <property type="match status" value="1"/>
</dbReference>
<evidence type="ECO:0000256" key="5">
    <source>
        <dbReference type="ARBA" id="ARBA00022692"/>
    </source>
</evidence>
<keyword evidence="7" id="KW-0406">Ion transport</keyword>
<evidence type="ECO:0000256" key="13">
    <source>
        <dbReference type="SAM" id="SignalP"/>
    </source>
</evidence>
<evidence type="ECO:0000313" key="16">
    <source>
        <dbReference type="EMBL" id="MDC7693676.1"/>
    </source>
</evidence>
<keyword evidence="3 11" id="KW-1134">Transmembrane beta strand</keyword>
<dbReference type="InterPro" id="IPR012910">
    <property type="entry name" value="Plug_dom"/>
</dbReference>
<reference evidence="16 17" key="1">
    <citation type="submission" date="2023-01" db="EMBL/GenBank/DDBJ databases">
        <title>Novel species of the genus Asticcacaulis isolated from rivers.</title>
        <authorList>
            <person name="Lu H."/>
        </authorList>
    </citation>
    <scope>NUCLEOTIDE SEQUENCE [LARGE SCALE GENOMIC DNA]</scope>
    <source>
        <strain evidence="16 17">DXS10W</strain>
    </source>
</reference>
<evidence type="ECO:0000259" key="15">
    <source>
        <dbReference type="Pfam" id="PF07715"/>
    </source>
</evidence>
<evidence type="ECO:0000256" key="10">
    <source>
        <dbReference type="ARBA" id="ARBA00023237"/>
    </source>
</evidence>
<protein>
    <submittedName>
        <fullName evidence="16">TonB-dependent receptor</fullName>
    </submittedName>
</protein>
<comment type="similarity">
    <text evidence="11 12">Belongs to the TonB-dependent receptor family.</text>
</comment>
<evidence type="ECO:0000256" key="12">
    <source>
        <dbReference type="RuleBase" id="RU003357"/>
    </source>
</evidence>
<evidence type="ECO:0000313" key="17">
    <source>
        <dbReference type="Proteomes" id="UP001216595"/>
    </source>
</evidence>
<keyword evidence="4" id="KW-0410">Iron transport</keyword>
<accession>A0ABT5IBX9</accession>
<keyword evidence="16" id="KW-0675">Receptor</keyword>
<feature type="chain" id="PRO_5046547850" evidence="13">
    <location>
        <begin position="31"/>
        <end position="762"/>
    </location>
</feature>
<dbReference type="InterPro" id="IPR000531">
    <property type="entry name" value="Beta-barrel_TonB"/>
</dbReference>
<evidence type="ECO:0000256" key="7">
    <source>
        <dbReference type="ARBA" id="ARBA00023065"/>
    </source>
</evidence>
<keyword evidence="13" id="KW-0732">Signal</keyword>
<evidence type="ECO:0000256" key="3">
    <source>
        <dbReference type="ARBA" id="ARBA00022452"/>
    </source>
</evidence>
<dbReference type="InterPro" id="IPR036942">
    <property type="entry name" value="Beta-barrel_TonB_sf"/>
</dbReference>
<dbReference type="PANTHER" id="PTHR32552:SF81">
    <property type="entry name" value="TONB-DEPENDENT OUTER MEMBRANE RECEPTOR"/>
    <property type="match status" value="1"/>
</dbReference>
<comment type="caution">
    <text evidence="16">The sequence shown here is derived from an EMBL/GenBank/DDBJ whole genome shotgun (WGS) entry which is preliminary data.</text>
</comment>
<evidence type="ECO:0000256" key="1">
    <source>
        <dbReference type="ARBA" id="ARBA00004571"/>
    </source>
</evidence>
<dbReference type="RefSeq" id="WP_272740426.1">
    <property type="nucleotide sequence ID" value="NZ_JAQQKW010000002.1"/>
</dbReference>
<evidence type="ECO:0000256" key="11">
    <source>
        <dbReference type="PROSITE-ProRule" id="PRU01360"/>
    </source>
</evidence>
<gene>
    <name evidence="16" type="ORF">PQU94_05205</name>
</gene>
<dbReference type="Gene3D" id="2.40.170.20">
    <property type="entry name" value="TonB-dependent receptor, beta-barrel domain"/>
    <property type="match status" value="1"/>
</dbReference>
<keyword evidence="9 11" id="KW-0472">Membrane</keyword>
<dbReference type="PROSITE" id="PS52016">
    <property type="entry name" value="TONB_DEPENDENT_REC_3"/>
    <property type="match status" value="1"/>
</dbReference>
<feature type="signal peptide" evidence="13">
    <location>
        <begin position="1"/>
        <end position="30"/>
    </location>
</feature>